<keyword evidence="4" id="KW-1185">Reference proteome</keyword>
<name>A0ABW2QA27_9MICO</name>
<dbReference type="NCBIfam" id="TIGR03816">
    <property type="entry name" value="tadE_like_DECH"/>
    <property type="match status" value="1"/>
</dbReference>
<accession>A0ABW2QA27</accession>
<gene>
    <name evidence="3" type="ORF">ACFQQL_04865</name>
</gene>
<evidence type="ECO:0000313" key="4">
    <source>
        <dbReference type="Proteomes" id="UP001596455"/>
    </source>
</evidence>
<dbReference type="Proteomes" id="UP001596455">
    <property type="component" value="Unassembled WGS sequence"/>
</dbReference>
<protein>
    <submittedName>
        <fullName evidence="3">Rv3654c family TadE-like protein</fullName>
    </submittedName>
</protein>
<evidence type="ECO:0000313" key="3">
    <source>
        <dbReference type="EMBL" id="MFC7404430.1"/>
    </source>
</evidence>
<reference evidence="4" key="1">
    <citation type="journal article" date="2019" name="Int. J. Syst. Evol. Microbiol.">
        <title>The Global Catalogue of Microorganisms (GCM) 10K type strain sequencing project: providing services to taxonomists for standard genome sequencing and annotation.</title>
        <authorList>
            <consortium name="The Broad Institute Genomics Platform"/>
            <consortium name="The Broad Institute Genome Sequencing Center for Infectious Disease"/>
            <person name="Wu L."/>
            <person name="Ma J."/>
        </authorList>
    </citation>
    <scope>NUCLEOTIDE SEQUENCE [LARGE SCALE GENOMIC DNA]</scope>
    <source>
        <strain evidence="4">JCM 1490</strain>
    </source>
</reference>
<feature type="domain" description="Putative Flp pilus-assembly TadG-like N-terminal" evidence="2">
    <location>
        <begin position="21"/>
        <end position="68"/>
    </location>
</feature>
<organism evidence="3 4">
    <name type="scientific">Georgenia alba</name>
    <dbReference type="NCBI Taxonomy" id="2233858"/>
    <lineage>
        <taxon>Bacteria</taxon>
        <taxon>Bacillati</taxon>
        <taxon>Actinomycetota</taxon>
        <taxon>Actinomycetes</taxon>
        <taxon>Micrococcales</taxon>
        <taxon>Bogoriellaceae</taxon>
        <taxon>Georgenia</taxon>
    </lineage>
</organism>
<dbReference type="RefSeq" id="WP_382391811.1">
    <property type="nucleotide sequence ID" value="NZ_JBHTCQ010000001.1"/>
</dbReference>
<comment type="caution">
    <text evidence="3">The sequence shown here is derived from an EMBL/GenBank/DDBJ whole genome shotgun (WGS) entry which is preliminary data.</text>
</comment>
<keyword evidence="1" id="KW-0472">Membrane</keyword>
<dbReference type="EMBL" id="JBHTCQ010000001">
    <property type="protein sequence ID" value="MFC7404430.1"/>
    <property type="molecule type" value="Genomic_DNA"/>
</dbReference>
<evidence type="ECO:0000256" key="1">
    <source>
        <dbReference type="SAM" id="Phobius"/>
    </source>
</evidence>
<dbReference type="InterPro" id="IPR021202">
    <property type="entry name" value="Rv3654c-like"/>
</dbReference>
<dbReference type="InterPro" id="IPR028087">
    <property type="entry name" value="Tad_N"/>
</dbReference>
<keyword evidence="1" id="KW-1133">Transmembrane helix</keyword>
<feature type="transmembrane region" description="Helical" evidence="1">
    <location>
        <begin position="24"/>
        <end position="45"/>
    </location>
</feature>
<dbReference type="Pfam" id="PF13400">
    <property type="entry name" value="Tad"/>
    <property type="match status" value="1"/>
</dbReference>
<keyword evidence="1" id="KW-0812">Transmembrane</keyword>
<sequence>MTRGRTRKAGGGTMDDDPQRGSGTVLGLALIALLLTATLVVVGLARAVHARGVAQTAADLGALAGATALHAGGAAEPCAVAREVVSTNDAELVTCRVAGEDVEVGASVAVVAEGWPVEGRELHARAEARAGPDR</sequence>
<evidence type="ECO:0000259" key="2">
    <source>
        <dbReference type="Pfam" id="PF13400"/>
    </source>
</evidence>
<proteinExistence type="predicted"/>